<dbReference type="InterPro" id="IPR003598">
    <property type="entry name" value="Ig_sub2"/>
</dbReference>
<dbReference type="InterPro" id="IPR003599">
    <property type="entry name" value="Ig_sub"/>
</dbReference>
<dbReference type="SMART" id="SM00408">
    <property type="entry name" value="IGc2"/>
    <property type="match status" value="1"/>
</dbReference>
<feature type="domain" description="Ig-like" evidence="4">
    <location>
        <begin position="2"/>
        <end position="85"/>
    </location>
</feature>
<dbReference type="GO" id="GO:0043025">
    <property type="term" value="C:neuronal cell body"/>
    <property type="evidence" value="ECO:0007669"/>
    <property type="project" value="TreeGrafter"/>
</dbReference>
<dbReference type="InterPro" id="IPR036179">
    <property type="entry name" value="Ig-like_dom_sf"/>
</dbReference>
<reference evidence="6" key="1">
    <citation type="submission" date="2016-11" db="UniProtKB">
        <authorList>
            <consortium name="WormBaseParasite"/>
        </authorList>
    </citation>
    <scope>IDENTIFICATION</scope>
</reference>
<evidence type="ECO:0000256" key="1">
    <source>
        <dbReference type="ARBA" id="ARBA00022729"/>
    </source>
</evidence>
<dbReference type="InterPro" id="IPR013783">
    <property type="entry name" value="Ig-like_fold"/>
</dbReference>
<name>A0A1I7WMF7_HETBA</name>
<keyword evidence="3" id="KW-0393">Immunoglobulin domain</keyword>
<feature type="domain" description="Ig-like" evidence="4">
    <location>
        <begin position="89"/>
        <end position="173"/>
    </location>
</feature>
<dbReference type="Pfam" id="PF07679">
    <property type="entry name" value="I-set"/>
    <property type="match status" value="2"/>
</dbReference>
<keyword evidence="2" id="KW-1015">Disulfide bond</keyword>
<dbReference type="InterPro" id="IPR013098">
    <property type="entry name" value="Ig_I-set"/>
</dbReference>
<dbReference type="CDD" id="cd00096">
    <property type="entry name" value="Ig"/>
    <property type="match status" value="1"/>
</dbReference>
<dbReference type="GO" id="GO:0007156">
    <property type="term" value="P:homophilic cell adhesion via plasma membrane adhesion molecules"/>
    <property type="evidence" value="ECO:0007669"/>
    <property type="project" value="TreeGrafter"/>
</dbReference>
<evidence type="ECO:0000256" key="3">
    <source>
        <dbReference type="ARBA" id="ARBA00023319"/>
    </source>
</evidence>
<evidence type="ECO:0000256" key="2">
    <source>
        <dbReference type="ARBA" id="ARBA00023157"/>
    </source>
</evidence>
<dbReference type="GO" id="GO:0030424">
    <property type="term" value="C:axon"/>
    <property type="evidence" value="ECO:0007669"/>
    <property type="project" value="TreeGrafter"/>
</dbReference>
<evidence type="ECO:0000313" key="6">
    <source>
        <dbReference type="WBParaSite" id="Hba_06319"/>
    </source>
</evidence>
<evidence type="ECO:0000313" key="5">
    <source>
        <dbReference type="Proteomes" id="UP000095283"/>
    </source>
</evidence>
<keyword evidence="1" id="KW-0732">Signal</keyword>
<dbReference type="Proteomes" id="UP000095283">
    <property type="component" value="Unplaced"/>
</dbReference>
<dbReference type="Gene3D" id="2.60.40.10">
    <property type="entry name" value="Immunoglobulins"/>
    <property type="match status" value="3"/>
</dbReference>
<dbReference type="PANTHER" id="PTHR45080:SF8">
    <property type="entry name" value="IG-LIKE DOMAIN-CONTAINING PROTEIN"/>
    <property type="match status" value="1"/>
</dbReference>
<dbReference type="SUPFAM" id="SSF48726">
    <property type="entry name" value="Immunoglobulin"/>
    <property type="match status" value="2"/>
</dbReference>
<dbReference type="InterPro" id="IPR007110">
    <property type="entry name" value="Ig-like_dom"/>
</dbReference>
<sequence length="231" mass="26151">MPTHRVWKVVLRSTVELNCDVEAAPEPVVRWVDADDRPLQIVEGKTKVLPNHTFVIYDVNTADEGLYYCNVSNKYGINRATNKLQVFKPTFFVKIPSPKRLSIEAGESAELFCEAVADPRLTVDYKWTLNGQIINQSSTFEILPDRLRVRSARGRNSGIIDCAAITDVDVKLASMQLIVKDVPENPPVEPIMCSERKAVIRWKPANEHGDEIKKYTVEMHTDFRKASHISS</sequence>
<dbReference type="GO" id="GO:0050808">
    <property type="term" value="P:synapse organization"/>
    <property type="evidence" value="ECO:0007669"/>
    <property type="project" value="TreeGrafter"/>
</dbReference>
<dbReference type="GO" id="GO:0008046">
    <property type="term" value="F:axon guidance receptor activity"/>
    <property type="evidence" value="ECO:0007669"/>
    <property type="project" value="TreeGrafter"/>
</dbReference>
<dbReference type="InterPro" id="IPR050958">
    <property type="entry name" value="Cell_Adh-Cytoskel_Orgn"/>
</dbReference>
<accession>A0A1I7WMF7</accession>
<dbReference type="GO" id="GO:0005886">
    <property type="term" value="C:plasma membrane"/>
    <property type="evidence" value="ECO:0007669"/>
    <property type="project" value="TreeGrafter"/>
</dbReference>
<dbReference type="SMART" id="SM00409">
    <property type="entry name" value="IG"/>
    <property type="match status" value="2"/>
</dbReference>
<dbReference type="WBParaSite" id="Hba_06319">
    <property type="protein sequence ID" value="Hba_06319"/>
    <property type="gene ID" value="Hba_06319"/>
</dbReference>
<evidence type="ECO:0000259" key="4">
    <source>
        <dbReference type="PROSITE" id="PS50835"/>
    </source>
</evidence>
<protein>
    <submittedName>
        <fullName evidence="6">Ig-like domain-containing protein</fullName>
    </submittedName>
</protein>
<keyword evidence="5" id="KW-1185">Reference proteome</keyword>
<dbReference type="AlphaFoldDB" id="A0A1I7WMF7"/>
<organism evidence="5 6">
    <name type="scientific">Heterorhabditis bacteriophora</name>
    <name type="common">Entomopathogenic nematode worm</name>
    <dbReference type="NCBI Taxonomy" id="37862"/>
    <lineage>
        <taxon>Eukaryota</taxon>
        <taxon>Metazoa</taxon>
        <taxon>Ecdysozoa</taxon>
        <taxon>Nematoda</taxon>
        <taxon>Chromadorea</taxon>
        <taxon>Rhabditida</taxon>
        <taxon>Rhabditina</taxon>
        <taxon>Rhabditomorpha</taxon>
        <taxon>Strongyloidea</taxon>
        <taxon>Heterorhabditidae</taxon>
        <taxon>Heterorhabditis</taxon>
    </lineage>
</organism>
<proteinExistence type="predicted"/>
<dbReference type="PANTHER" id="PTHR45080">
    <property type="entry name" value="CONTACTIN 5"/>
    <property type="match status" value="1"/>
</dbReference>
<dbReference type="PROSITE" id="PS50835">
    <property type="entry name" value="IG_LIKE"/>
    <property type="match status" value="2"/>
</dbReference>